<dbReference type="AlphaFoldDB" id="A0A6N0NY39"/>
<keyword evidence="2" id="KW-0808">Transferase</keyword>
<dbReference type="Pfam" id="PF00534">
    <property type="entry name" value="Glycos_transf_1"/>
    <property type="match status" value="1"/>
</dbReference>
<sequence length="319" mass="36446">MLRERGVSFTPISFAKPKRTNAVYFLPFSLPKLDKYQRILVKLPASRVIPKVFLNLSGVPIPLSKIAPHVVYAGAPALSSLPSKYKGIWRVYLLPFRLYLPTLRREARQCIFIANSRLSAKAISEVYNVSEPDVVYPPVEVEKFGEVYKHRDREDMFISIGRIERGKMLENAIYLSAMTGVKGVIMGSLVERDYLEKLKRIRDKHHANVEIYHDVDQGEMIKVMGRAKVYFHPTIGEHFGIPVVEAMASGLTPLVPVQSGAYEVVPKELGYNTLEEASSKLRDLLREDMRERVHEIAMGFSASSFKRRLWDYLSRFLDN</sequence>
<dbReference type="PANTHER" id="PTHR45919">
    <property type="entry name" value="GDP-MAN:MAN(3)GLCNAC(2)-PP-DOL ALPHA-1,2-MANNOSYLTRANSFERASE"/>
    <property type="match status" value="1"/>
</dbReference>
<dbReference type="EMBL" id="CP049074">
    <property type="protein sequence ID" value="QKR01135.1"/>
    <property type="molecule type" value="Genomic_DNA"/>
</dbReference>
<dbReference type="GO" id="GO:0004377">
    <property type="term" value="F:GDP-Man:Man(3)GlcNAc(2)-PP-Dol alpha-1,2-mannosyltransferase activity"/>
    <property type="evidence" value="ECO:0007669"/>
    <property type="project" value="InterPro"/>
</dbReference>
<protein>
    <submittedName>
        <fullName evidence="2">Glycosyltransferase family 4 protein</fullName>
    </submittedName>
</protein>
<proteinExistence type="predicted"/>
<evidence type="ECO:0000313" key="2">
    <source>
        <dbReference type="EMBL" id="QKR01135.1"/>
    </source>
</evidence>
<evidence type="ECO:0000313" key="3">
    <source>
        <dbReference type="Proteomes" id="UP000509301"/>
    </source>
</evidence>
<dbReference type="InterPro" id="IPR038013">
    <property type="entry name" value="ALG11"/>
</dbReference>
<dbReference type="SUPFAM" id="SSF53756">
    <property type="entry name" value="UDP-Glycosyltransferase/glycogen phosphorylase"/>
    <property type="match status" value="1"/>
</dbReference>
<dbReference type="KEGG" id="mten:GWK48_11230"/>
<dbReference type="OrthoDB" id="132546at2157"/>
<dbReference type="Proteomes" id="UP000509301">
    <property type="component" value="Chromosome"/>
</dbReference>
<dbReference type="Gene3D" id="3.40.50.2000">
    <property type="entry name" value="Glycogen Phosphorylase B"/>
    <property type="match status" value="1"/>
</dbReference>
<accession>A0A6N0NY39</accession>
<dbReference type="GO" id="GO:0016020">
    <property type="term" value="C:membrane"/>
    <property type="evidence" value="ECO:0007669"/>
    <property type="project" value="TreeGrafter"/>
</dbReference>
<keyword evidence="3" id="KW-1185">Reference proteome</keyword>
<dbReference type="PANTHER" id="PTHR45919:SF1">
    <property type="entry name" value="GDP-MAN:MAN(3)GLCNAC(2)-PP-DOL ALPHA-1,2-MANNOSYLTRANSFERASE"/>
    <property type="match status" value="1"/>
</dbReference>
<evidence type="ECO:0000259" key="1">
    <source>
        <dbReference type="Pfam" id="PF00534"/>
    </source>
</evidence>
<feature type="domain" description="Glycosyl transferase family 1" evidence="1">
    <location>
        <begin position="146"/>
        <end position="267"/>
    </location>
</feature>
<reference evidence="2 3" key="1">
    <citation type="submission" date="2020-02" db="EMBL/GenBank/DDBJ databases">
        <title>Comparative genome analysis reveals the metabolism and evolution of the thermophilic archaeal genus Metallosphaera.</title>
        <authorList>
            <person name="Jiang C."/>
        </authorList>
    </citation>
    <scope>NUCLEOTIDE SEQUENCE [LARGE SCALE GENOMIC DNA]</scope>
    <source>
        <strain evidence="2 3">Ric-A</strain>
    </source>
</reference>
<gene>
    <name evidence="2" type="ORF">GWK48_11230</name>
</gene>
<name>A0A6N0NY39_9CREN</name>
<dbReference type="GO" id="GO:0006487">
    <property type="term" value="P:protein N-linked glycosylation"/>
    <property type="evidence" value="ECO:0007669"/>
    <property type="project" value="TreeGrafter"/>
</dbReference>
<organism evidence="2 3">
    <name type="scientific">Metallosphaera tengchongensis</name>
    <dbReference type="NCBI Taxonomy" id="1532350"/>
    <lineage>
        <taxon>Archaea</taxon>
        <taxon>Thermoproteota</taxon>
        <taxon>Thermoprotei</taxon>
        <taxon>Sulfolobales</taxon>
        <taxon>Sulfolobaceae</taxon>
        <taxon>Metallosphaera</taxon>
    </lineage>
</organism>
<dbReference type="InterPro" id="IPR001296">
    <property type="entry name" value="Glyco_trans_1"/>
</dbReference>